<dbReference type="PANTHER" id="PTHR47505">
    <property type="entry name" value="DNA UTILIZATION PROTEIN YHGH"/>
    <property type="match status" value="1"/>
</dbReference>
<dbReference type="PANTHER" id="PTHR47505:SF1">
    <property type="entry name" value="DNA UTILIZATION PROTEIN YHGH"/>
    <property type="match status" value="1"/>
</dbReference>
<evidence type="ECO:0000259" key="3">
    <source>
        <dbReference type="Pfam" id="PF18912"/>
    </source>
</evidence>
<evidence type="ECO:0000313" key="5">
    <source>
        <dbReference type="Proteomes" id="UP000231542"/>
    </source>
</evidence>
<dbReference type="Proteomes" id="UP000231542">
    <property type="component" value="Unassembled WGS sequence"/>
</dbReference>
<name>A0A2H0YU43_9BACT</name>
<dbReference type="SUPFAM" id="SSF53271">
    <property type="entry name" value="PRTase-like"/>
    <property type="match status" value="1"/>
</dbReference>
<dbReference type="AlphaFoldDB" id="A0A2H0YU43"/>
<gene>
    <name evidence="4" type="ORF">COT24_05665</name>
</gene>
<evidence type="ECO:0008006" key="6">
    <source>
        <dbReference type="Google" id="ProtNLM"/>
    </source>
</evidence>
<dbReference type="InterPro" id="IPR029057">
    <property type="entry name" value="PRTase-like"/>
</dbReference>
<comment type="caution">
    <text evidence="4">The sequence shown here is derived from an EMBL/GenBank/DDBJ whole genome shotgun (WGS) entry which is preliminary data.</text>
</comment>
<dbReference type="InterPro" id="IPR051910">
    <property type="entry name" value="ComF/GntX_DNA_util-trans"/>
</dbReference>
<sequence>MLKKAIQKAIQFFLDILFPINCLGCSKEGKWICEECLQKISLYQKPICPWCEKEQPWLQLCKKCRQESGLDFLEVITTYQNPLLQAFLHNLKYNLAWKMIDDLTPLINNFIKESKQLKKSDKTVFVPIPLYKKRYLARGFNQSELIAKLLSQNLPAIKIEPKLLIRIKNTGSQMKLNKKERLVNIKDAFRCPDKTLVKNKRIILIDDVLTTGSTIKEAALTLRKAGSQSIGALVLAKEELIFKRKNVKVN</sequence>
<dbReference type="Gene3D" id="3.40.50.2020">
    <property type="match status" value="1"/>
</dbReference>
<dbReference type="Pfam" id="PF18912">
    <property type="entry name" value="DZR_2"/>
    <property type="match status" value="1"/>
</dbReference>
<dbReference type="EMBL" id="PEXU01000062">
    <property type="protein sequence ID" value="PIS42015.1"/>
    <property type="molecule type" value="Genomic_DNA"/>
</dbReference>
<dbReference type="InterPro" id="IPR044005">
    <property type="entry name" value="DZR_2"/>
</dbReference>
<proteinExistence type="inferred from homology"/>
<feature type="domain" description="Phosphoribosyltransferase" evidence="2">
    <location>
        <begin position="167"/>
        <end position="237"/>
    </location>
</feature>
<evidence type="ECO:0000256" key="1">
    <source>
        <dbReference type="ARBA" id="ARBA00008007"/>
    </source>
</evidence>
<organism evidence="4 5">
    <name type="scientific">Candidatus Kerfeldbacteria bacterium CG08_land_8_20_14_0_20_40_16</name>
    <dbReference type="NCBI Taxonomy" id="2014244"/>
    <lineage>
        <taxon>Bacteria</taxon>
        <taxon>Candidatus Kerfeldiibacteriota</taxon>
    </lineage>
</organism>
<evidence type="ECO:0000313" key="4">
    <source>
        <dbReference type="EMBL" id="PIS42015.1"/>
    </source>
</evidence>
<reference evidence="4 5" key="1">
    <citation type="submission" date="2017-09" db="EMBL/GenBank/DDBJ databases">
        <title>Depth-based differentiation of microbial function through sediment-hosted aquifers and enrichment of novel symbionts in the deep terrestrial subsurface.</title>
        <authorList>
            <person name="Probst A.J."/>
            <person name="Ladd B."/>
            <person name="Jarett J.K."/>
            <person name="Geller-Mcgrath D.E."/>
            <person name="Sieber C.M."/>
            <person name="Emerson J.B."/>
            <person name="Anantharaman K."/>
            <person name="Thomas B.C."/>
            <person name="Malmstrom R."/>
            <person name="Stieglmeier M."/>
            <person name="Klingl A."/>
            <person name="Woyke T."/>
            <person name="Ryan C.M."/>
            <person name="Banfield J.F."/>
        </authorList>
    </citation>
    <scope>NUCLEOTIDE SEQUENCE [LARGE SCALE GENOMIC DNA]</scope>
    <source>
        <strain evidence="4">CG08_land_8_20_14_0_20_40_16</strain>
    </source>
</reference>
<protein>
    <recommendedName>
        <fullName evidence="6">Phosphoribosyltransferase domain-containing protein</fullName>
    </recommendedName>
</protein>
<dbReference type="Pfam" id="PF00156">
    <property type="entry name" value="Pribosyltran"/>
    <property type="match status" value="1"/>
</dbReference>
<comment type="similarity">
    <text evidence="1">Belongs to the ComF/GntX family.</text>
</comment>
<feature type="domain" description="Double zinc ribbon" evidence="3">
    <location>
        <begin position="13"/>
        <end position="65"/>
    </location>
</feature>
<accession>A0A2H0YU43</accession>
<dbReference type="CDD" id="cd06223">
    <property type="entry name" value="PRTases_typeI"/>
    <property type="match status" value="1"/>
</dbReference>
<dbReference type="InterPro" id="IPR000836">
    <property type="entry name" value="PRTase_dom"/>
</dbReference>
<evidence type="ECO:0000259" key="2">
    <source>
        <dbReference type="Pfam" id="PF00156"/>
    </source>
</evidence>